<keyword evidence="1" id="KW-1133">Transmembrane helix</keyword>
<protein>
    <recommendedName>
        <fullName evidence="1">SURF1-like protein</fullName>
    </recommendedName>
</protein>
<organism evidence="2 3">
    <name type="scientific">Alteraurantiacibacter aestuarii</name>
    <dbReference type="NCBI Taxonomy" id="650004"/>
    <lineage>
        <taxon>Bacteria</taxon>
        <taxon>Pseudomonadati</taxon>
        <taxon>Pseudomonadota</taxon>
        <taxon>Alphaproteobacteria</taxon>
        <taxon>Sphingomonadales</taxon>
        <taxon>Erythrobacteraceae</taxon>
        <taxon>Alteraurantiacibacter</taxon>
    </lineage>
</organism>
<dbReference type="EMBL" id="WTYY01000002">
    <property type="protein sequence ID" value="MXO87938.1"/>
    <property type="molecule type" value="Genomic_DNA"/>
</dbReference>
<keyword evidence="1" id="KW-0812">Transmembrane</keyword>
<dbReference type="Pfam" id="PF02104">
    <property type="entry name" value="SURF1"/>
    <property type="match status" value="1"/>
</dbReference>
<comment type="subcellular location">
    <subcellularLocation>
        <location evidence="1">Cell membrane</location>
        <topology evidence="1">Multi-pass membrane protein</topology>
    </subcellularLocation>
</comment>
<evidence type="ECO:0000313" key="3">
    <source>
        <dbReference type="Proteomes" id="UP000435243"/>
    </source>
</evidence>
<evidence type="ECO:0000313" key="2">
    <source>
        <dbReference type="EMBL" id="MXO87938.1"/>
    </source>
</evidence>
<keyword evidence="1" id="KW-1003">Cell membrane</keyword>
<dbReference type="RefSeq" id="WP_160589880.1">
    <property type="nucleotide sequence ID" value="NZ_BAAAFP010000002.1"/>
</dbReference>
<name>A0A844ZJI1_9SPHN</name>
<comment type="caution">
    <text evidence="2">The sequence shown here is derived from an EMBL/GenBank/DDBJ whole genome shotgun (WGS) entry which is preliminary data.</text>
</comment>
<keyword evidence="3" id="KW-1185">Reference proteome</keyword>
<dbReference type="AlphaFoldDB" id="A0A844ZJI1"/>
<reference evidence="2 3" key="1">
    <citation type="submission" date="2019-12" db="EMBL/GenBank/DDBJ databases">
        <title>Genomic-based taxomic classification of the family Erythrobacteraceae.</title>
        <authorList>
            <person name="Xu L."/>
        </authorList>
    </citation>
    <scope>NUCLEOTIDE SEQUENCE [LARGE SCALE GENOMIC DNA]</scope>
    <source>
        <strain evidence="2 3">JCM 16339</strain>
    </source>
</reference>
<gene>
    <name evidence="2" type="ORF">GRI32_04200</name>
</gene>
<comment type="similarity">
    <text evidence="1">Belongs to the SURF1 family.</text>
</comment>
<evidence type="ECO:0000256" key="1">
    <source>
        <dbReference type="RuleBase" id="RU363076"/>
    </source>
</evidence>
<feature type="transmembrane region" description="Helical" evidence="1">
    <location>
        <begin position="178"/>
        <end position="198"/>
    </location>
</feature>
<dbReference type="Proteomes" id="UP000435243">
    <property type="component" value="Unassembled WGS sequence"/>
</dbReference>
<sequence length="204" mass="22169">MTRKIPIIPTIIVLAAVATMIALGFWQLGRLDEKEALIARYQAQIADDEVVLGNFGDPDALFRRASFYCDQGRDASSISGRNARGVAGWAHIVTCTTGSPDTGSQAGAPSASAVLPEEVDLVLGWSRDPELAEWTQGQVEGIVARGGERGWRIVADPPLEGLEPNATPDPADLPNNHLAYAGQWFFFALTALVIYILALRRRWR</sequence>
<dbReference type="OrthoDB" id="6079986at2"/>
<proteinExistence type="inferred from homology"/>
<dbReference type="CDD" id="cd06662">
    <property type="entry name" value="SURF1"/>
    <property type="match status" value="1"/>
</dbReference>
<keyword evidence="1" id="KW-0472">Membrane</keyword>
<feature type="transmembrane region" description="Helical" evidence="1">
    <location>
        <begin position="7"/>
        <end position="28"/>
    </location>
</feature>
<dbReference type="GO" id="GO:0005886">
    <property type="term" value="C:plasma membrane"/>
    <property type="evidence" value="ECO:0007669"/>
    <property type="project" value="UniProtKB-SubCell"/>
</dbReference>
<dbReference type="InterPro" id="IPR002994">
    <property type="entry name" value="Surf1/Shy1"/>
</dbReference>
<accession>A0A844ZJI1</accession>